<dbReference type="InterPro" id="IPR036873">
    <property type="entry name" value="Rhodanese-like_dom_sf"/>
</dbReference>
<dbReference type="AlphaFoldDB" id="E7G2X2"/>
<name>E7G2X2_9HELI</name>
<protein>
    <recommendedName>
        <fullName evidence="1">Rhodanese domain-containing protein</fullName>
    </recommendedName>
</protein>
<dbReference type="EMBL" id="ADHO01000048">
    <property type="protein sequence ID" value="EFX42241.1"/>
    <property type="molecule type" value="Genomic_DNA"/>
</dbReference>
<dbReference type="PROSITE" id="PS50206">
    <property type="entry name" value="RHODANESE_3"/>
    <property type="match status" value="1"/>
</dbReference>
<reference evidence="2 3" key="1">
    <citation type="journal article" date="2011" name="Vet. Res.">
        <title>Genome sequence of Helicobacter suis supports its role in gastric pathology.</title>
        <authorList>
            <person name="Vermoote M."/>
            <person name="Vandekerckhove T.T."/>
            <person name="Flahou B."/>
            <person name="Pasmans F."/>
            <person name="Smet A."/>
            <person name="De Groote D."/>
            <person name="Van Criekinge W."/>
            <person name="Ducatelle R."/>
            <person name="Haesebrouck F."/>
        </authorList>
    </citation>
    <scope>NUCLEOTIDE SEQUENCE [LARGE SCALE GENOMIC DNA]</scope>
    <source>
        <strain evidence="2 3">HS5</strain>
    </source>
</reference>
<dbReference type="Pfam" id="PF00581">
    <property type="entry name" value="Rhodanese"/>
    <property type="match status" value="1"/>
</dbReference>
<sequence length="96" mass="10954">MDLQDFNPKDYCILDIRDAKSYQEAHLKEAKNLEDLEAIKDFALSSPKTKILLQCWHGNTAARYADLLHSAGVENIYFLKANFEDFKAFGLEVVEG</sequence>
<evidence type="ECO:0000259" key="1">
    <source>
        <dbReference type="PROSITE" id="PS50206"/>
    </source>
</evidence>
<organism evidence="2 3">
    <name type="scientific">Helicobacter suis HS5</name>
    <dbReference type="NCBI Taxonomy" id="710394"/>
    <lineage>
        <taxon>Bacteria</taxon>
        <taxon>Pseudomonadati</taxon>
        <taxon>Campylobacterota</taxon>
        <taxon>Epsilonproteobacteria</taxon>
        <taxon>Campylobacterales</taxon>
        <taxon>Helicobacteraceae</taxon>
        <taxon>Helicobacter</taxon>
    </lineage>
</organism>
<gene>
    <name evidence="2" type="ORF">HSUHS5_0272</name>
</gene>
<dbReference type="SMART" id="SM00450">
    <property type="entry name" value="RHOD"/>
    <property type="match status" value="1"/>
</dbReference>
<dbReference type="SUPFAM" id="SSF52821">
    <property type="entry name" value="Rhodanese/Cell cycle control phosphatase"/>
    <property type="match status" value="1"/>
</dbReference>
<dbReference type="Proteomes" id="UP000054093">
    <property type="component" value="Unassembled WGS sequence"/>
</dbReference>
<dbReference type="CDD" id="cd00158">
    <property type="entry name" value="RHOD"/>
    <property type="match status" value="1"/>
</dbReference>
<dbReference type="Gene3D" id="3.40.250.10">
    <property type="entry name" value="Rhodanese-like domain"/>
    <property type="match status" value="1"/>
</dbReference>
<evidence type="ECO:0000313" key="2">
    <source>
        <dbReference type="EMBL" id="EFX42241.1"/>
    </source>
</evidence>
<comment type="caution">
    <text evidence="2">The sequence shown here is derived from an EMBL/GenBank/DDBJ whole genome shotgun (WGS) entry which is preliminary data.</text>
</comment>
<evidence type="ECO:0000313" key="3">
    <source>
        <dbReference type="Proteomes" id="UP000054093"/>
    </source>
</evidence>
<feature type="domain" description="Rhodanese" evidence="1">
    <location>
        <begin position="7"/>
        <end position="95"/>
    </location>
</feature>
<proteinExistence type="predicted"/>
<accession>E7G2X2</accession>
<dbReference type="InterPro" id="IPR001763">
    <property type="entry name" value="Rhodanese-like_dom"/>
</dbReference>